<proteinExistence type="predicted"/>
<dbReference type="PANTHER" id="PTHR47074:SF48">
    <property type="entry name" value="POLYNUCLEOTIDYL TRANSFERASE, RIBONUCLEASE H-LIKE SUPERFAMILY PROTEIN"/>
    <property type="match status" value="1"/>
</dbReference>
<organism evidence="2 4">
    <name type="scientific">Medicago truncatula</name>
    <name type="common">Barrel medic</name>
    <name type="synonym">Medicago tribuloides</name>
    <dbReference type="NCBI Taxonomy" id="3880"/>
    <lineage>
        <taxon>Eukaryota</taxon>
        <taxon>Viridiplantae</taxon>
        <taxon>Streptophyta</taxon>
        <taxon>Embryophyta</taxon>
        <taxon>Tracheophyta</taxon>
        <taxon>Spermatophyta</taxon>
        <taxon>Magnoliopsida</taxon>
        <taxon>eudicotyledons</taxon>
        <taxon>Gunneridae</taxon>
        <taxon>Pentapetalae</taxon>
        <taxon>rosids</taxon>
        <taxon>fabids</taxon>
        <taxon>Fabales</taxon>
        <taxon>Fabaceae</taxon>
        <taxon>Papilionoideae</taxon>
        <taxon>50 kb inversion clade</taxon>
        <taxon>NPAAA clade</taxon>
        <taxon>Hologalegina</taxon>
        <taxon>IRL clade</taxon>
        <taxon>Trifolieae</taxon>
        <taxon>Medicago</taxon>
    </lineage>
</organism>
<keyword evidence="4" id="KW-1185">Reference proteome</keyword>
<accession>G7KXP6</accession>
<dbReference type="EnsemblPlants" id="AES77252">
    <property type="protein sequence ID" value="AES77252"/>
    <property type="gene ID" value="MTR_7g006380"/>
</dbReference>
<evidence type="ECO:0000313" key="4">
    <source>
        <dbReference type="Proteomes" id="UP000002051"/>
    </source>
</evidence>
<evidence type="ECO:0000313" key="2">
    <source>
        <dbReference type="EMBL" id="AES77252.1"/>
    </source>
</evidence>
<dbReference type="EMBL" id="CM001223">
    <property type="protein sequence ID" value="AES77252.1"/>
    <property type="molecule type" value="Genomic_DNA"/>
</dbReference>
<reference evidence="2 4" key="1">
    <citation type="journal article" date="2011" name="Nature">
        <title>The Medicago genome provides insight into the evolution of rhizobial symbioses.</title>
        <authorList>
            <person name="Young N.D."/>
            <person name="Debelle F."/>
            <person name="Oldroyd G.E."/>
            <person name="Geurts R."/>
            <person name="Cannon S.B."/>
            <person name="Udvardi M.K."/>
            <person name="Benedito V.A."/>
            <person name="Mayer K.F."/>
            <person name="Gouzy J."/>
            <person name="Schoof H."/>
            <person name="Van de Peer Y."/>
            <person name="Proost S."/>
            <person name="Cook D.R."/>
            <person name="Meyers B.C."/>
            <person name="Spannagl M."/>
            <person name="Cheung F."/>
            <person name="De Mita S."/>
            <person name="Krishnakumar V."/>
            <person name="Gundlach H."/>
            <person name="Zhou S."/>
            <person name="Mudge J."/>
            <person name="Bharti A.K."/>
            <person name="Murray J.D."/>
            <person name="Naoumkina M.A."/>
            <person name="Rosen B."/>
            <person name="Silverstein K.A."/>
            <person name="Tang H."/>
            <person name="Rombauts S."/>
            <person name="Zhao P.X."/>
            <person name="Zhou P."/>
            <person name="Barbe V."/>
            <person name="Bardou P."/>
            <person name="Bechner M."/>
            <person name="Bellec A."/>
            <person name="Berger A."/>
            <person name="Berges H."/>
            <person name="Bidwell S."/>
            <person name="Bisseling T."/>
            <person name="Choisne N."/>
            <person name="Couloux A."/>
            <person name="Denny R."/>
            <person name="Deshpande S."/>
            <person name="Dai X."/>
            <person name="Doyle J.J."/>
            <person name="Dudez A.M."/>
            <person name="Farmer A.D."/>
            <person name="Fouteau S."/>
            <person name="Franken C."/>
            <person name="Gibelin C."/>
            <person name="Gish J."/>
            <person name="Goldstein S."/>
            <person name="Gonzalez A.J."/>
            <person name="Green P.J."/>
            <person name="Hallab A."/>
            <person name="Hartog M."/>
            <person name="Hua A."/>
            <person name="Humphray S.J."/>
            <person name="Jeong D.H."/>
            <person name="Jing Y."/>
            <person name="Jocker A."/>
            <person name="Kenton S.M."/>
            <person name="Kim D.J."/>
            <person name="Klee K."/>
            <person name="Lai H."/>
            <person name="Lang C."/>
            <person name="Lin S."/>
            <person name="Macmil S.L."/>
            <person name="Magdelenat G."/>
            <person name="Matthews L."/>
            <person name="McCorrison J."/>
            <person name="Monaghan E.L."/>
            <person name="Mun J.H."/>
            <person name="Najar F.Z."/>
            <person name="Nicholson C."/>
            <person name="Noirot C."/>
            <person name="O'Bleness M."/>
            <person name="Paule C.R."/>
            <person name="Poulain J."/>
            <person name="Prion F."/>
            <person name="Qin B."/>
            <person name="Qu C."/>
            <person name="Retzel E.F."/>
            <person name="Riddle C."/>
            <person name="Sallet E."/>
            <person name="Samain S."/>
            <person name="Samson N."/>
            <person name="Sanders I."/>
            <person name="Saurat O."/>
            <person name="Scarpelli C."/>
            <person name="Schiex T."/>
            <person name="Segurens B."/>
            <person name="Severin A.J."/>
            <person name="Sherrier D.J."/>
            <person name="Shi R."/>
            <person name="Sims S."/>
            <person name="Singer S.R."/>
            <person name="Sinharoy S."/>
            <person name="Sterck L."/>
            <person name="Viollet A."/>
            <person name="Wang B.B."/>
            <person name="Wang K."/>
            <person name="Wang M."/>
            <person name="Wang X."/>
            <person name="Warfsmann J."/>
            <person name="Weissenbach J."/>
            <person name="White D.D."/>
            <person name="White J.D."/>
            <person name="Wiley G.B."/>
            <person name="Wincker P."/>
            <person name="Xing Y."/>
            <person name="Yang L."/>
            <person name="Yao Z."/>
            <person name="Ying F."/>
            <person name="Zhai J."/>
            <person name="Zhou L."/>
            <person name="Zuber A."/>
            <person name="Denarie J."/>
            <person name="Dixon R.A."/>
            <person name="May G.D."/>
            <person name="Schwartz D.C."/>
            <person name="Rogers J."/>
            <person name="Quetier F."/>
            <person name="Town C.D."/>
            <person name="Roe B.A."/>
        </authorList>
    </citation>
    <scope>NUCLEOTIDE SEQUENCE [LARGE SCALE GENOMIC DNA]</scope>
    <source>
        <strain evidence="2">A17</strain>
        <strain evidence="3 4">cv. Jemalong A17</strain>
    </source>
</reference>
<dbReference type="InterPro" id="IPR052929">
    <property type="entry name" value="RNase_H-like_EbsB-rel"/>
</dbReference>
<reference evidence="3" key="3">
    <citation type="submission" date="2015-04" db="UniProtKB">
        <authorList>
            <consortium name="EnsemblPlants"/>
        </authorList>
    </citation>
    <scope>IDENTIFICATION</scope>
    <source>
        <strain evidence="3">cv. Jemalong A17</strain>
    </source>
</reference>
<dbReference type="HOGENOM" id="CLU_1484146_0_0_1"/>
<dbReference type="PaxDb" id="3880-AES77252"/>
<feature type="region of interest" description="Disordered" evidence="1">
    <location>
        <begin position="8"/>
        <end position="33"/>
    </location>
</feature>
<reference evidence="2 4" key="2">
    <citation type="journal article" date="2014" name="BMC Genomics">
        <title>An improved genome release (version Mt4.0) for the model legume Medicago truncatula.</title>
        <authorList>
            <person name="Tang H."/>
            <person name="Krishnakumar V."/>
            <person name="Bidwell S."/>
            <person name="Rosen B."/>
            <person name="Chan A."/>
            <person name="Zhou S."/>
            <person name="Gentzbittel L."/>
            <person name="Childs K.L."/>
            <person name="Yandell M."/>
            <person name="Gundlach H."/>
            <person name="Mayer K.F."/>
            <person name="Schwartz D.C."/>
            <person name="Town C.D."/>
        </authorList>
    </citation>
    <scope>GENOME REANNOTATION</scope>
    <source>
        <strain evidence="3 4">cv. Jemalong A17</strain>
    </source>
</reference>
<evidence type="ECO:0008006" key="5">
    <source>
        <dbReference type="Google" id="ProtNLM"/>
    </source>
</evidence>
<dbReference type="AlphaFoldDB" id="G7KXP6"/>
<dbReference type="PANTHER" id="PTHR47074">
    <property type="entry name" value="BNAC02G40300D PROTEIN"/>
    <property type="match status" value="1"/>
</dbReference>
<protein>
    <recommendedName>
        <fullName evidence="5">RNase H type-1 domain-containing protein</fullName>
    </recommendedName>
</protein>
<evidence type="ECO:0000313" key="3">
    <source>
        <dbReference type="EnsemblPlants" id="AES77252"/>
    </source>
</evidence>
<name>G7KXP6_MEDTR</name>
<evidence type="ECO:0000256" key="1">
    <source>
        <dbReference type="SAM" id="MobiDB-lite"/>
    </source>
</evidence>
<gene>
    <name evidence="2" type="ordered locus">MTR_7g006380</name>
</gene>
<feature type="compositionally biased region" description="Low complexity" evidence="1">
    <location>
        <begin position="18"/>
        <end position="28"/>
    </location>
</feature>
<dbReference type="Proteomes" id="UP000002051">
    <property type="component" value="Unassembled WGS sequence"/>
</dbReference>
<sequence length="182" mass="20845">MLDVVIRSSDEEKNSAMNNTYSSSTTSSSHHHNHNLVNGDIDIRWRELRSGRFKCNVDASFSTTSNKVRLGMCIRDSEGNHVCSKTMWFTPLCYVDIGRVADYFNKGRGHVTKFGYIMDSCIQFCSTYLTNSHVEFIRRQANEVAHELAKTTTSSSRQLLRIFLGQARTLFKIMCDFLVHRS</sequence>